<dbReference type="EMBL" id="CAJHJT010000001">
    <property type="protein sequence ID" value="CAD6994642.1"/>
    <property type="molecule type" value="Genomic_DNA"/>
</dbReference>
<dbReference type="AlphaFoldDB" id="A0A811U5Y5"/>
<gene>
    <name evidence="1" type="ORF">CCAP1982_LOCUS3377</name>
</gene>
<evidence type="ECO:0000313" key="2">
    <source>
        <dbReference type="Proteomes" id="UP000606786"/>
    </source>
</evidence>
<comment type="caution">
    <text evidence="1">The sequence shown here is derived from an EMBL/GenBank/DDBJ whole genome shotgun (WGS) entry which is preliminary data.</text>
</comment>
<evidence type="ECO:0000313" key="1">
    <source>
        <dbReference type="EMBL" id="CAD6994642.1"/>
    </source>
</evidence>
<keyword evidence="2" id="KW-1185">Reference proteome</keyword>
<organism evidence="1 2">
    <name type="scientific">Ceratitis capitata</name>
    <name type="common">Mediterranean fruit fly</name>
    <name type="synonym">Tephritis capitata</name>
    <dbReference type="NCBI Taxonomy" id="7213"/>
    <lineage>
        <taxon>Eukaryota</taxon>
        <taxon>Metazoa</taxon>
        <taxon>Ecdysozoa</taxon>
        <taxon>Arthropoda</taxon>
        <taxon>Hexapoda</taxon>
        <taxon>Insecta</taxon>
        <taxon>Pterygota</taxon>
        <taxon>Neoptera</taxon>
        <taxon>Endopterygota</taxon>
        <taxon>Diptera</taxon>
        <taxon>Brachycera</taxon>
        <taxon>Muscomorpha</taxon>
        <taxon>Tephritoidea</taxon>
        <taxon>Tephritidae</taxon>
        <taxon>Ceratitis</taxon>
        <taxon>Ceratitis</taxon>
    </lineage>
</organism>
<accession>A0A811U5Y5</accession>
<name>A0A811U5Y5_CERCA</name>
<proteinExistence type="predicted"/>
<reference evidence="1" key="1">
    <citation type="submission" date="2020-11" db="EMBL/GenBank/DDBJ databases">
        <authorList>
            <person name="Whitehead M."/>
        </authorList>
    </citation>
    <scope>NUCLEOTIDE SEQUENCE</scope>
    <source>
        <strain evidence="1">EGII</strain>
    </source>
</reference>
<protein>
    <submittedName>
        <fullName evidence="1">(Mediterranean fruit fly) hypothetical protein</fullName>
    </submittedName>
</protein>
<dbReference type="Proteomes" id="UP000606786">
    <property type="component" value="Unassembled WGS sequence"/>
</dbReference>
<sequence>MPICSAVEGTRTVNTVIKHSSDKQARAPVNLSVWLVNAAENVEKLQVSKESRNLPQTNQSMDDGSIASLRIGVEEHTRTRWFICVALLPTRHRYMQNYAVMQRK</sequence>